<protein>
    <submittedName>
        <fullName evidence="1">Uncharacterized protein</fullName>
    </submittedName>
</protein>
<reference evidence="1 2" key="2">
    <citation type="journal article" date="2022" name="Mol. Ecol. Resour.">
        <title>The genomes of chicory, endive, great burdock and yacon provide insights into Asteraceae paleo-polyploidization history and plant inulin production.</title>
        <authorList>
            <person name="Fan W."/>
            <person name="Wang S."/>
            <person name="Wang H."/>
            <person name="Wang A."/>
            <person name="Jiang F."/>
            <person name="Liu H."/>
            <person name="Zhao H."/>
            <person name="Xu D."/>
            <person name="Zhang Y."/>
        </authorList>
    </citation>
    <scope>NUCLEOTIDE SEQUENCE [LARGE SCALE GENOMIC DNA]</scope>
    <source>
        <strain evidence="2">cv. Yunnan</strain>
        <tissue evidence="1">Leaves</tissue>
    </source>
</reference>
<proteinExistence type="predicted"/>
<accession>A0ACB9HH50</accession>
<reference evidence="2" key="1">
    <citation type="journal article" date="2022" name="Mol. Ecol. Resour.">
        <title>The genomes of chicory, endive, great burdock and yacon provide insights into Asteraceae palaeo-polyploidization history and plant inulin production.</title>
        <authorList>
            <person name="Fan W."/>
            <person name="Wang S."/>
            <person name="Wang H."/>
            <person name="Wang A."/>
            <person name="Jiang F."/>
            <person name="Liu H."/>
            <person name="Zhao H."/>
            <person name="Xu D."/>
            <person name="Zhang Y."/>
        </authorList>
    </citation>
    <scope>NUCLEOTIDE SEQUENCE [LARGE SCALE GENOMIC DNA]</scope>
    <source>
        <strain evidence="2">cv. Yunnan</strain>
    </source>
</reference>
<sequence>MANGTSVESRKCSLSTLKGNPYLYDGCEESEECARCSSNYNSYCNYDIIYDGDGSSRSSNFRCISYNLDHISFGSKSSMGVILGVSISVGVLLLVATTFALYKILGLGGQVTQNIAVKKEVTLSVSNCIWVMVLPNSHRNVHWICDM</sequence>
<dbReference type="Proteomes" id="UP001056120">
    <property type="component" value="Linkage Group LG12"/>
</dbReference>
<name>A0ACB9HH50_9ASTR</name>
<organism evidence="1 2">
    <name type="scientific">Smallanthus sonchifolius</name>
    <dbReference type="NCBI Taxonomy" id="185202"/>
    <lineage>
        <taxon>Eukaryota</taxon>
        <taxon>Viridiplantae</taxon>
        <taxon>Streptophyta</taxon>
        <taxon>Embryophyta</taxon>
        <taxon>Tracheophyta</taxon>
        <taxon>Spermatophyta</taxon>
        <taxon>Magnoliopsida</taxon>
        <taxon>eudicotyledons</taxon>
        <taxon>Gunneridae</taxon>
        <taxon>Pentapetalae</taxon>
        <taxon>asterids</taxon>
        <taxon>campanulids</taxon>
        <taxon>Asterales</taxon>
        <taxon>Asteraceae</taxon>
        <taxon>Asteroideae</taxon>
        <taxon>Heliantheae alliance</taxon>
        <taxon>Millerieae</taxon>
        <taxon>Smallanthus</taxon>
    </lineage>
</organism>
<comment type="caution">
    <text evidence="1">The sequence shown here is derived from an EMBL/GenBank/DDBJ whole genome shotgun (WGS) entry which is preliminary data.</text>
</comment>
<evidence type="ECO:0000313" key="2">
    <source>
        <dbReference type="Proteomes" id="UP001056120"/>
    </source>
</evidence>
<dbReference type="EMBL" id="CM042029">
    <property type="protein sequence ID" value="KAI3794628.1"/>
    <property type="molecule type" value="Genomic_DNA"/>
</dbReference>
<evidence type="ECO:0000313" key="1">
    <source>
        <dbReference type="EMBL" id="KAI3794628.1"/>
    </source>
</evidence>
<gene>
    <name evidence="1" type="ORF">L1987_37261</name>
</gene>
<keyword evidence="2" id="KW-1185">Reference proteome</keyword>